<organism evidence="1 2">
    <name type="scientific">Musa balbisiana</name>
    <name type="common">Banana</name>
    <dbReference type="NCBI Taxonomy" id="52838"/>
    <lineage>
        <taxon>Eukaryota</taxon>
        <taxon>Viridiplantae</taxon>
        <taxon>Streptophyta</taxon>
        <taxon>Embryophyta</taxon>
        <taxon>Tracheophyta</taxon>
        <taxon>Spermatophyta</taxon>
        <taxon>Magnoliopsida</taxon>
        <taxon>Liliopsida</taxon>
        <taxon>Zingiberales</taxon>
        <taxon>Musaceae</taxon>
        <taxon>Musa</taxon>
    </lineage>
</organism>
<evidence type="ECO:0000313" key="1">
    <source>
        <dbReference type="EMBL" id="THU64765.1"/>
    </source>
</evidence>
<proteinExistence type="predicted"/>
<dbReference type="AlphaFoldDB" id="A0A4V4H7R9"/>
<dbReference type="Proteomes" id="UP000317650">
    <property type="component" value="Chromosome 1"/>
</dbReference>
<name>A0A4V4H7R9_MUSBA</name>
<protein>
    <submittedName>
        <fullName evidence="1">Uncharacterized protein</fullName>
    </submittedName>
</protein>
<comment type="caution">
    <text evidence="1">The sequence shown here is derived from an EMBL/GenBank/DDBJ whole genome shotgun (WGS) entry which is preliminary data.</text>
</comment>
<gene>
    <name evidence="1" type="ORF">C4D60_Mb01t29890</name>
</gene>
<dbReference type="EMBL" id="PYDT01000004">
    <property type="protein sequence ID" value="THU64765.1"/>
    <property type="molecule type" value="Genomic_DNA"/>
</dbReference>
<sequence>MDYLVPSSKMLLQIHIEQQHGVPILSNFGFKPIFRIVVFPSSPVSLYTTKPKWASCNAPMKLLSMMLCTSQAQTAIIILENSSKFTCPSPSVSASLIIWRTSSSVIFSPRLIITFLNYMCRKNMANKPLVNT</sequence>
<reference evidence="1 2" key="1">
    <citation type="journal article" date="2019" name="Nat. Plants">
        <title>Genome sequencing of Musa balbisiana reveals subgenome evolution and function divergence in polyploid bananas.</title>
        <authorList>
            <person name="Yao X."/>
        </authorList>
    </citation>
    <scope>NUCLEOTIDE SEQUENCE [LARGE SCALE GENOMIC DNA]</scope>
    <source>
        <strain evidence="2">cv. DH-PKW</strain>
        <tissue evidence="1">Leaves</tissue>
    </source>
</reference>
<keyword evidence="2" id="KW-1185">Reference proteome</keyword>
<evidence type="ECO:0000313" key="2">
    <source>
        <dbReference type="Proteomes" id="UP000317650"/>
    </source>
</evidence>
<accession>A0A4V4H7R9</accession>